<dbReference type="Proteomes" id="UP000579523">
    <property type="component" value="Unassembled WGS sequence"/>
</dbReference>
<dbReference type="EMBL" id="JACHJI010000007">
    <property type="protein sequence ID" value="MBB4900325.1"/>
    <property type="molecule type" value="Genomic_DNA"/>
</dbReference>
<proteinExistence type="predicted"/>
<feature type="region of interest" description="Disordered" evidence="1">
    <location>
        <begin position="7"/>
        <end position="26"/>
    </location>
</feature>
<evidence type="ECO:0000256" key="1">
    <source>
        <dbReference type="SAM" id="MobiDB-lite"/>
    </source>
</evidence>
<comment type="caution">
    <text evidence="2">The sequence shown here is derived from an EMBL/GenBank/DDBJ whole genome shotgun (WGS) entry which is preliminary data.</text>
</comment>
<name>A0A7W7M1B5_9ACTN</name>
<evidence type="ECO:0000313" key="2">
    <source>
        <dbReference type="EMBL" id="MBB4900325.1"/>
    </source>
</evidence>
<dbReference type="RefSeq" id="WP_184823780.1">
    <property type="nucleotide sequence ID" value="NZ_BMTK01000016.1"/>
</dbReference>
<organism evidence="2 3">
    <name type="scientific">Streptomyces griseomycini</name>
    <dbReference type="NCBI Taxonomy" id="66895"/>
    <lineage>
        <taxon>Bacteria</taxon>
        <taxon>Bacillati</taxon>
        <taxon>Actinomycetota</taxon>
        <taxon>Actinomycetes</taxon>
        <taxon>Kitasatosporales</taxon>
        <taxon>Streptomycetaceae</taxon>
        <taxon>Streptomyces</taxon>
    </lineage>
</organism>
<keyword evidence="3" id="KW-1185">Reference proteome</keyword>
<gene>
    <name evidence="2" type="ORF">FHS37_004387</name>
</gene>
<reference evidence="2 3" key="1">
    <citation type="submission" date="2020-08" db="EMBL/GenBank/DDBJ databases">
        <title>Genomic Encyclopedia of Type Strains, Phase III (KMG-III): the genomes of soil and plant-associated and newly described type strains.</title>
        <authorList>
            <person name="Whitman W."/>
        </authorList>
    </citation>
    <scope>NUCLEOTIDE SEQUENCE [LARGE SCALE GENOMIC DNA]</scope>
    <source>
        <strain evidence="2 3">CECT 3273</strain>
    </source>
</reference>
<evidence type="ECO:0000313" key="3">
    <source>
        <dbReference type="Proteomes" id="UP000579523"/>
    </source>
</evidence>
<protein>
    <submittedName>
        <fullName evidence="2">Uncharacterized protein</fullName>
    </submittedName>
</protein>
<accession>A0A7W7M1B5</accession>
<dbReference type="AlphaFoldDB" id="A0A7W7M1B5"/>
<sequence length="115" mass="12203">MTLVVELRRGAPASRTGRAPGPRPAAGTLERMVVDDAFGTALDKPGRHRLPTLTAVAPYGDTVLRGEAVDRTVREPEGADLARPGSAEREVVTALSAWGLRCRTDGDLRIAFPGD</sequence>